<dbReference type="GO" id="GO:0008233">
    <property type="term" value="F:peptidase activity"/>
    <property type="evidence" value="ECO:0007669"/>
    <property type="project" value="UniProtKB-KW"/>
</dbReference>
<evidence type="ECO:0000313" key="8">
    <source>
        <dbReference type="Proteomes" id="UP001464891"/>
    </source>
</evidence>
<evidence type="ECO:0000313" key="7">
    <source>
        <dbReference type="EMBL" id="MEP0818225.1"/>
    </source>
</evidence>
<evidence type="ECO:0000256" key="3">
    <source>
        <dbReference type="ARBA" id="ARBA00022989"/>
    </source>
</evidence>
<evidence type="ECO:0000256" key="1">
    <source>
        <dbReference type="ARBA" id="ARBA00004141"/>
    </source>
</evidence>
<keyword evidence="7" id="KW-0378">Hydrolase</keyword>
<dbReference type="InterPro" id="IPR022764">
    <property type="entry name" value="Peptidase_S54_rhomboid_dom"/>
</dbReference>
<feature type="transmembrane region" description="Helical" evidence="5">
    <location>
        <begin position="66"/>
        <end position="94"/>
    </location>
</feature>
<dbReference type="GO" id="GO:0006508">
    <property type="term" value="P:proteolysis"/>
    <property type="evidence" value="ECO:0007669"/>
    <property type="project" value="UniProtKB-KW"/>
</dbReference>
<gene>
    <name evidence="7" type="ORF">NC998_14085</name>
</gene>
<keyword evidence="4 5" id="KW-0472">Membrane</keyword>
<evidence type="ECO:0000259" key="6">
    <source>
        <dbReference type="Pfam" id="PF01694"/>
    </source>
</evidence>
<feature type="domain" description="Peptidase S54 rhomboid" evidence="6">
    <location>
        <begin position="74"/>
        <end position="221"/>
    </location>
</feature>
<keyword evidence="7" id="KW-0645">Protease</keyword>
<proteinExistence type="predicted"/>
<keyword evidence="8" id="KW-1185">Reference proteome</keyword>
<feature type="transmembrane region" description="Helical" evidence="5">
    <location>
        <begin position="135"/>
        <end position="154"/>
    </location>
</feature>
<name>A0ABV0JAT7_9CYAN</name>
<dbReference type="PANTHER" id="PTHR43066:SF11">
    <property type="entry name" value="PEPTIDASE S54 RHOMBOID DOMAIN-CONTAINING PROTEIN"/>
    <property type="match status" value="1"/>
</dbReference>
<dbReference type="Gene3D" id="1.20.1540.10">
    <property type="entry name" value="Rhomboid-like"/>
    <property type="match status" value="1"/>
</dbReference>
<comment type="caution">
    <text evidence="7">The sequence shown here is derived from an EMBL/GenBank/DDBJ whole genome shotgun (WGS) entry which is preliminary data.</text>
</comment>
<protein>
    <submittedName>
        <fullName evidence="7">Rhomboid family intramembrane serine protease</fullName>
    </submittedName>
</protein>
<feature type="transmembrane region" description="Helical" evidence="5">
    <location>
        <begin position="12"/>
        <end position="30"/>
    </location>
</feature>
<feature type="transmembrane region" description="Helical" evidence="5">
    <location>
        <begin position="106"/>
        <end position="129"/>
    </location>
</feature>
<dbReference type="Proteomes" id="UP001464891">
    <property type="component" value="Unassembled WGS sequence"/>
</dbReference>
<organism evidence="7 8">
    <name type="scientific">Trichocoleus desertorum GB2-A4</name>
    <dbReference type="NCBI Taxonomy" id="2933944"/>
    <lineage>
        <taxon>Bacteria</taxon>
        <taxon>Bacillati</taxon>
        <taxon>Cyanobacteriota</taxon>
        <taxon>Cyanophyceae</taxon>
        <taxon>Leptolyngbyales</taxon>
        <taxon>Trichocoleusaceae</taxon>
        <taxon>Trichocoleus</taxon>
    </lineage>
</organism>
<evidence type="ECO:0000256" key="4">
    <source>
        <dbReference type="ARBA" id="ARBA00023136"/>
    </source>
</evidence>
<comment type="subcellular location">
    <subcellularLocation>
        <location evidence="1">Membrane</location>
        <topology evidence="1">Multi-pass membrane protein</topology>
    </subcellularLocation>
</comment>
<dbReference type="EMBL" id="JAMPKM010000008">
    <property type="protein sequence ID" value="MEP0818225.1"/>
    <property type="molecule type" value="Genomic_DNA"/>
</dbReference>
<dbReference type="SUPFAM" id="SSF144091">
    <property type="entry name" value="Rhomboid-like"/>
    <property type="match status" value="1"/>
</dbReference>
<feature type="transmembrane region" description="Helical" evidence="5">
    <location>
        <begin position="166"/>
        <end position="186"/>
    </location>
</feature>
<evidence type="ECO:0000256" key="2">
    <source>
        <dbReference type="ARBA" id="ARBA00022692"/>
    </source>
</evidence>
<sequence>MIPIGDNLPRRSHPIVTYGLIGLSVGLFLWELQLGSPALNDFLQTWGVVPARIAALSQDAIAGQWLALPLLVASLVASLFLHQGFAQLLGNLLFFRVFGAQVEATLGHGAFLAFFVMAGIMTSSLQVLINPTLQAPFIGANGAIAAVLGAYLVGFPKAKIDSILPLVVVFVPLELPVWVYLFWWFIQQATYGLDSFTIPSGINPSGWSYWTQAIGLLLGAAGMKFRLMNIRTSG</sequence>
<evidence type="ECO:0000256" key="5">
    <source>
        <dbReference type="SAM" id="Phobius"/>
    </source>
</evidence>
<keyword evidence="3 5" id="KW-1133">Transmembrane helix</keyword>
<keyword evidence="2 5" id="KW-0812">Transmembrane</keyword>
<dbReference type="RefSeq" id="WP_190441587.1">
    <property type="nucleotide sequence ID" value="NZ_JAMPKM010000008.1"/>
</dbReference>
<reference evidence="7 8" key="1">
    <citation type="submission" date="2022-04" db="EMBL/GenBank/DDBJ databases">
        <title>Positive selection, recombination, and allopatry shape intraspecific diversity of widespread and dominant cyanobacteria.</title>
        <authorList>
            <person name="Wei J."/>
            <person name="Shu W."/>
            <person name="Hu C."/>
        </authorList>
    </citation>
    <scope>NUCLEOTIDE SEQUENCE [LARGE SCALE GENOMIC DNA]</scope>
    <source>
        <strain evidence="7 8">GB2-A4</strain>
    </source>
</reference>
<feature type="transmembrane region" description="Helical" evidence="5">
    <location>
        <begin position="206"/>
        <end position="225"/>
    </location>
</feature>
<dbReference type="PANTHER" id="PTHR43066">
    <property type="entry name" value="RHOMBOID-RELATED PROTEIN"/>
    <property type="match status" value="1"/>
</dbReference>
<dbReference type="InterPro" id="IPR035952">
    <property type="entry name" value="Rhomboid-like_sf"/>
</dbReference>
<accession>A0ABV0JAT7</accession>
<dbReference type="Pfam" id="PF01694">
    <property type="entry name" value="Rhomboid"/>
    <property type="match status" value="1"/>
</dbReference>